<reference evidence="3" key="1">
    <citation type="submission" date="2017-08" db="EMBL/GenBank/DDBJ databases">
        <title>A dynamic microbial community with high functional redundancy inhabits the cold, oxic subseafloor aquifer.</title>
        <authorList>
            <person name="Tully B.J."/>
            <person name="Wheat C.G."/>
            <person name="Glazer B.T."/>
            <person name="Huber J.A."/>
        </authorList>
    </citation>
    <scope>NUCLEOTIDE SEQUENCE [LARGE SCALE GENOMIC DNA]</scope>
</reference>
<accession>A0A2A4SZ45</accession>
<keyword evidence="1" id="KW-0812">Transmembrane</keyword>
<evidence type="ECO:0000313" key="3">
    <source>
        <dbReference type="Proteomes" id="UP000218113"/>
    </source>
</evidence>
<organism evidence="2 3">
    <name type="scientific">SAR324 cluster bacterium</name>
    <dbReference type="NCBI Taxonomy" id="2024889"/>
    <lineage>
        <taxon>Bacteria</taxon>
        <taxon>Deltaproteobacteria</taxon>
        <taxon>SAR324 cluster</taxon>
    </lineage>
</organism>
<proteinExistence type="predicted"/>
<protein>
    <submittedName>
        <fullName evidence="2">Uncharacterized protein</fullName>
    </submittedName>
</protein>
<dbReference type="EMBL" id="NVSR01000097">
    <property type="protein sequence ID" value="PCI26299.1"/>
    <property type="molecule type" value="Genomic_DNA"/>
</dbReference>
<keyword evidence="1" id="KW-0472">Membrane</keyword>
<name>A0A2A4SZ45_9DELT</name>
<sequence>MSNTCIVVETGVIQCEHGGIVKLISSEGVHVIGGLKPMHDIDLIGAVIDGCTYNISVGGQCTCVASITSAVTESNVGASSVKYLLRVDGCQTDKGAALVLVDPGQTNTVIPVKGGGSPNPISAKELETAQVDTKENIKQEKYRIYPLRKSGKNIRALRPARDFNLLKNYHHTLDLSYTHDKIVTYTQAYLYVKHNGETKEYKVVNRGDMLNPTIQSVQFKDTQTNVIRKHIPIYDDSGSVELVYSNLKLAKSEQSKFTPITVTLGSSNKHFQHHKEYSKNVKHTQKDLAKKSTTKEEITKQTRAYLSIVVDIDDPIGEVEDLYNEYESSYHRHYGMNKALIDDIRAKNQYPYAIADMIDYLYVSEKEREKFNSQRDKLQEQYKTLVTIMKEDMISHIESNMIGNNIVPAMEYRIANEYYEELKFLDRDFFNGNYSFSLDLSSGKHTCTTSRRAPNKRLLVSSTKHKELKNSPIKALAFLTFSVCYGEKYKDSLSPRLKEESEKFYYLLKNATPLPQMNENSLDEVAKEIKHQEDYKKICSGEDPLLDEFEQLDITIRKIAYDPKFAKDKLNPKNAYGFESLKTGNSTREIFYDKHLRTPKELAEALGKTLASSDLADVIKKYQEIKAFENEDEEHSYYNYLLNLSTMLIAPRAELDKETEELSVFNHKNEAIKDLLSFITKQLNSIGEEKANNLHNEPIKEHYLKSIYTLIAHAKIEKPNQNFPERKVKGKLKTLFMAPSFKDKGREDNATSFLKEFEQDIPKQSVQTNKLLDNNFAKDLKVKTDTEKLYTSLQQIDGVTFYLDKADGTVTQVKEKKGLGGSKDDINNQGYRNNSKYEKLLSSTKMLSFFITVAKMGEYIQGKEKLKIHNVIGFMGDTLSASHYIADLAKNSGNEIPKAKSLSKSLEHITKIDRVVSASSMKVIVRFGLVGVMANAVNDLSTIDPEKNEDYFIAVGVKNALYVALLFTPALFALGAIAITEVVWFFLKDKIENSKLELYLYDSLLFNAQNHNDGRWFNSIDSNKPYTANLLLETVKTQGGVYKVKTNGKTEDIQALKINGFTSMNQTREFIASNYEQNPSLMEHALKNEISRLKSVLYNIDITINDDKQTKIVTNNSYDIYHIYPYIDLPKKLGDNVKRFLVLINDVVVQNGRAFEVDENNVANFNILPSDNLTGVEQVANSDVNILVQTDDDICLKYKIIYDYSQTPYGQMKASANQPMIMLKNLKIKEIKSIALSEEDYQILGF</sequence>
<evidence type="ECO:0000256" key="1">
    <source>
        <dbReference type="SAM" id="Phobius"/>
    </source>
</evidence>
<comment type="caution">
    <text evidence="2">The sequence shown here is derived from an EMBL/GenBank/DDBJ whole genome shotgun (WGS) entry which is preliminary data.</text>
</comment>
<feature type="transmembrane region" description="Helical" evidence="1">
    <location>
        <begin position="961"/>
        <end position="987"/>
    </location>
</feature>
<evidence type="ECO:0000313" key="2">
    <source>
        <dbReference type="EMBL" id="PCI26299.1"/>
    </source>
</evidence>
<gene>
    <name evidence="2" type="ORF">COB67_10210</name>
</gene>
<keyword evidence="1" id="KW-1133">Transmembrane helix</keyword>
<dbReference type="Proteomes" id="UP000218113">
    <property type="component" value="Unassembled WGS sequence"/>
</dbReference>
<dbReference type="AlphaFoldDB" id="A0A2A4SZ45"/>